<sequence>MAQWVITAENCDSEIHRFQTVKKFEGTREEAQAQLRAVAESGQVAGVPYSPKRRMVFRYGGEDAYYVRVYGKLSRTRVVFRLAELVFDTDWTDKN</sequence>
<gene>
    <name evidence="1" type="ORF">OHU17_15760</name>
</gene>
<name>A0ABZ1RK68_9ACTN</name>
<protein>
    <recommendedName>
        <fullName evidence="3">Type II toxin-antitoxin system RelE/ParE family toxin</fullName>
    </recommendedName>
</protein>
<keyword evidence="2" id="KW-1185">Reference proteome</keyword>
<proteinExistence type="predicted"/>
<dbReference type="EMBL" id="CP108057">
    <property type="protein sequence ID" value="WUO47188.1"/>
    <property type="molecule type" value="Genomic_DNA"/>
</dbReference>
<evidence type="ECO:0000313" key="2">
    <source>
        <dbReference type="Proteomes" id="UP001432075"/>
    </source>
</evidence>
<dbReference type="Proteomes" id="UP001432075">
    <property type="component" value="Chromosome"/>
</dbReference>
<dbReference type="RefSeq" id="WP_328776035.1">
    <property type="nucleotide sequence ID" value="NZ_CP108057.1"/>
</dbReference>
<organism evidence="1 2">
    <name type="scientific">Streptomyces goshikiensis</name>
    <dbReference type="NCBI Taxonomy" id="1942"/>
    <lineage>
        <taxon>Bacteria</taxon>
        <taxon>Bacillati</taxon>
        <taxon>Actinomycetota</taxon>
        <taxon>Actinomycetes</taxon>
        <taxon>Kitasatosporales</taxon>
        <taxon>Streptomycetaceae</taxon>
        <taxon>Streptomyces</taxon>
    </lineage>
</organism>
<reference evidence="1" key="1">
    <citation type="submission" date="2022-10" db="EMBL/GenBank/DDBJ databases">
        <title>The complete genomes of actinobacterial strains from the NBC collection.</title>
        <authorList>
            <person name="Joergensen T.S."/>
            <person name="Alvarez Arevalo M."/>
            <person name="Sterndorff E.B."/>
            <person name="Faurdal D."/>
            <person name="Vuksanovic O."/>
            <person name="Mourched A.-S."/>
            <person name="Charusanti P."/>
            <person name="Shaw S."/>
            <person name="Blin K."/>
            <person name="Weber T."/>
        </authorList>
    </citation>
    <scope>NUCLEOTIDE SEQUENCE</scope>
    <source>
        <strain evidence="1">NBC_00283</strain>
    </source>
</reference>
<accession>A0ABZ1RK68</accession>
<evidence type="ECO:0000313" key="1">
    <source>
        <dbReference type="EMBL" id="WUO47188.1"/>
    </source>
</evidence>
<evidence type="ECO:0008006" key="3">
    <source>
        <dbReference type="Google" id="ProtNLM"/>
    </source>
</evidence>